<protein>
    <submittedName>
        <fullName evidence="1">Uncharacterized protein</fullName>
    </submittedName>
</protein>
<keyword evidence="2" id="KW-1185">Reference proteome</keyword>
<gene>
    <name evidence="1" type="ORF">L2E82_03216</name>
</gene>
<accession>A0ACB9H435</accession>
<organism evidence="1 2">
    <name type="scientific">Cichorium intybus</name>
    <name type="common">Chicory</name>
    <dbReference type="NCBI Taxonomy" id="13427"/>
    <lineage>
        <taxon>Eukaryota</taxon>
        <taxon>Viridiplantae</taxon>
        <taxon>Streptophyta</taxon>
        <taxon>Embryophyta</taxon>
        <taxon>Tracheophyta</taxon>
        <taxon>Spermatophyta</taxon>
        <taxon>Magnoliopsida</taxon>
        <taxon>eudicotyledons</taxon>
        <taxon>Gunneridae</taxon>
        <taxon>Pentapetalae</taxon>
        <taxon>asterids</taxon>
        <taxon>campanulids</taxon>
        <taxon>Asterales</taxon>
        <taxon>Asteraceae</taxon>
        <taxon>Cichorioideae</taxon>
        <taxon>Cichorieae</taxon>
        <taxon>Cichoriinae</taxon>
        <taxon>Cichorium</taxon>
    </lineage>
</organism>
<sequence>MRFLFAVSSGRSVTSGFRIVVAGDLGTGKSSLINTAATGSIPPIAPLVLSLTFEFQQPTTRLPQDMFDYNVPITAVDTSSSLEDRDKLVNELKRADAIVLTYACDATFDRLTTFWLPYLQQLEVKAPVVVAGCKVKCFYGPLPIVDVQRTIEHPNLTWNILRTFDYNNDIRLRYDRLVRPIERTPDQSVELTSEAMKFLKRVFFWFDIDGDRAFNAIELDYVFSAARESPWNEAPLVEMKALGGLSLNGFLSK</sequence>
<dbReference type="Proteomes" id="UP001055811">
    <property type="component" value="Linkage Group LG01"/>
</dbReference>
<proteinExistence type="predicted"/>
<evidence type="ECO:0000313" key="2">
    <source>
        <dbReference type="Proteomes" id="UP001055811"/>
    </source>
</evidence>
<dbReference type="EMBL" id="CM042009">
    <property type="protein sequence ID" value="KAI3790281.1"/>
    <property type="molecule type" value="Genomic_DNA"/>
</dbReference>
<evidence type="ECO:0000313" key="1">
    <source>
        <dbReference type="EMBL" id="KAI3790281.1"/>
    </source>
</evidence>
<name>A0ACB9H435_CICIN</name>
<comment type="caution">
    <text evidence="1">The sequence shown here is derived from an EMBL/GenBank/DDBJ whole genome shotgun (WGS) entry which is preliminary data.</text>
</comment>
<reference evidence="1 2" key="2">
    <citation type="journal article" date="2022" name="Mol. Ecol. Resour.">
        <title>The genomes of chicory, endive, great burdock and yacon provide insights into Asteraceae paleo-polyploidization history and plant inulin production.</title>
        <authorList>
            <person name="Fan W."/>
            <person name="Wang S."/>
            <person name="Wang H."/>
            <person name="Wang A."/>
            <person name="Jiang F."/>
            <person name="Liu H."/>
            <person name="Zhao H."/>
            <person name="Xu D."/>
            <person name="Zhang Y."/>
        </authorList>
    </citation>
    <scope>NUCLEOTIDE SEQUENCE [LARGE SCALE GENOMIC DNA]</scope>
    <source>
        <strain evidence="2">cv. Punajuju</strain>
        <tissue evidence="1">Leaves</tissue>
    </source>
</reference>
<reference evidence="2" key="1">
    <citation type="journal article" date="2022" name="Mol. Ecol. Resour.">
        <title>The genomes of chicory, endive, great burdock and yacon provide insights into Asteraceae palaeo-polyploidization history and plant inulin production.</title>
        <authorList>
            <person name="Fan W."/>
            <person name="Wang S."/>
            <person name="Wang H."/>
            <person name="Wang A."/>
            <person name="Jiang F."/>
            <person name="Liu H."/>
            <person name="Zhao H."/>
            <person name="Xu D."/>
            <person name="Zhang Y."/>
        </authorList>
    </citation>
    <scope>NUCLEOTIDE SEQUENCE [LARGE SCALE GENOMIC DNA]</scope>
    <source>
        <strain evidence="2">cv. Punajuju</strain>
    </source>
</reference>